<dbReference type="EMBL" id="CM023470">
    <property type="protein sequence ID" value="KAH7977871.1"/>
    <property type="molecule type" value="Genomic_DNA"/>
</dbReference>
<keyword evidence="2" id="KW-1185">Reference proteome</keyword>
<organism evidence="1 2">
    <name type="scientific">Dermacentor silvarum</name>
    <name type="common">Tick</name>
    <dbReference type="NCBI Taxonomy" id="543639"/>
    <lineage>
        <taxon>Eukaryota</taxon>
        <taxon>Metazoa</taxon>
        <taxon>Ecdysozoa</taxon>
        <taxon>Arthropoda</taxon>
        <taxon>Chelicerata</taxon>
        <taxon>Arachnida</taxon>
        <taxon>Acari</taxon>
        <taxon>Parasitiformes</taxon>
        <taxon>Ixodida</taxon>
        <taxon>Ixodoidea</taxon>
        <taxon>Ixodidae</taxon>
        <taxon>Rhipicephalinae</taxon>
        <taxon>Dermacentor</taxon>
    </lineage>
</organism>
<sequence>MAHLRGHKESELHMCNICPESFPSILDVRQHMSGHCAKTWFHCPLCKCSFSSAAWLQRHNVNIHGANVPPSVADENHQHQHALREVACRKYATAEFPNSQPLLLERVIVDRPEDKRSPGRQDCDEAVLESKPSIRCASGPATRSTDVCACSVKSSGSCTVPNCREIALQRKHLSDTLPYHIIENDALHLTAILPNDHQETSCEGKKTSNRECIEDDGVPMKPYRSGYYQGVFGGVAVSARNSNIRKSPEDHIIHHPAGKRGGNVLAESNVHPCASSNSSNLGKHVHGTHVKEEPATSPDTRPPVQPVSSRKRKQPQKLFLCPHCGEEFSHKSTFGSHVATHSAAKPFPCTLCSRTFPHQNSLNGHCWIHTTESLVHQKSHCPDTHHEARAMNPSTFTQNSQRDHVPECTNTEAGPTCLVSTEGVAGENHSQRVLCQGEEPTFSTTASAINAAKGGKSVKEQGSLLRHLAAKSRKEKRPNTSPQDVYQVKGEVEAVPEEHPRRRFTCHLCPRDFAQRGSLRDHLRSHGGGKSYECHLCPQTFFYLSNLRRHVRCHSGEKRFVCGHCGCQFTRRGSLRYHMARTHCSLLPAATRRAKYVP</sequence>
<name>A0ACB8DU48_DERSI</name>
<evidence type="ECO:0000313" key="2">
    <source>
        <dbReference type="Proteomes" id="UP000821865"/>
    </source>
</evidence>
<gene>
    <name evidence="1" type="ORF">HPB49_003823</name>
</gene>
<dbReference type="Proteomes" id="UP000821865">
    <property type="component" value="Chromosome 1"/>
</dbReference>
<evidence type="ECO:0000313" key="1">
    <source>
        <dbReference type="EMBL" id="KAH7977871.1"/>
    </source>
</evidence>
<protein>
    <submittedName>
        <fullName evidence="1">Uncharacterized protein</fullName>
    </submittedName>
</protein>
<accession>A0ACB8DU48</accession>
<proteinExistence type="predicted"/>
<reference evidence="1" key="1">
    <citation type="submission" date="2020-05" db="EMBL/GenBank/DDBJ databases">
        <title>Large-scale comparative analyses of tick genomes elucidate their genetic diversity and vector capacities.</title>
        <authorList>
            <person name="Jia N."/>
            <person name="Wang J."/>
            <person name="Shi W."/>
            <person name="Du L."/>
            <person name="Sun Y."/>
            <person name="Zhan W."/>
            <person name="Jiang J."/>
            <person name="Wang Q."/>
            <person name="Zhang B."/>
            <person name="Ji P."/>
            <person name="Sakyi L.B."/>
            <person name="Cui X."/>
            <person name="Yuan T."/>
            <person name="Jiang B."/>
            <person name="Yang W."/>
            <person name="Lam T.T.-Y."/>
            <person name="Chang Q."/>
            <person name="Ding S."/>
            <person name="Wang X."/>
            <person name="Zhu J."/>
            <person name="Ruan X."/>
            <person name="Zhao L."/>
            <person name="Wei J."/>
            <person name="Que T."/>
            <person name="Du C."/>
            <person name="Cheng J."/>
            <person name="Dai P."/>
            <person name="Han X."/>
            <person name="Huang E."/>
            <person name="Gao Y."/>
            <person name="Liu J."/>
            <person name="Shao H."/>
            <person name="Ye R."/>
            <person name="Li L."/>
            <person name="Wei W."/>
            <person name="Wang X."/>
            <person name="Wang C."/>
            <person name="Yang T."/>
            <person name="Huo Q."/>
            <person name="Li W."/>
            <person name="Guo W."/>
            <person name="Chen H."/>
            <person name="Zhou L."/>
            <person name="Ni X."/>
            <person name="Tian J."/>
            <person name="Zhou Y."/>
            <person name="Sheng Y."/>
            <person name="Liu T."/>
            <person name="Pan Y."/>
            <person name="Xia L."/>
            <person name="Li J."/>
            <person name="Zhao F."/>
            <person name="Cao W."/>
        </authorList>
    </citation>
    <scope>NUCLEOTIDE SEQUENCE</scope>
    <source>
        <strain evidence="1">Dsil-2018</strain>
    </source>
</reference>
<comment type="caution">
    <text evidence="1">The sequence shown here is derived from an EMBL/GenBank/DDBJ whole genome shotgun (WGS) entry which is preliminary data.</text>
</comment>